<sequence>MNQYVLNQVGEMVSKVMTLEIQRQLVPILAAKLDSTQQQIQLNVAQKLSTFDIMIKDNITQVCKSKVRNSFENQVAAIRSQANTPAPMYGLKDTIRHLLLQGQINKAFHQALLANDLTLVEFTLKSADHNAVFTPDCCLEQKVILSLIQQISADMSDHNELKQNYLAEALLAINPVDPITREHAPKVLQELFRNCQMFLINYPKSPQCSNVRMLMKAVQAYKDQF</sequence>
<dbReference type="Proteomes" id="UP000299102">
    <property type="component" value="Unassembled WGS sequence"/>
</dbReference>
<accession>A0A4C1T2R9</accession>
<evidence type="ECO:0000256" key="1">
    <source>
        <dbReference type="ARBA" id="ARBA00004201"/>
    </source>
</evidence>
<keyword evidence="5" id="KW-0677">Repeat</keyword>
<dbReference type="OrthoDB" id="21128at2759"/>
<dbReference type="AlphaFoldDB" id="A0A4C1T2R9"/>
<evidence type="ECO:0000313" key="8">
    <source>
        <dbReference type="EMBL" id="GBP07748.1"/>
    </source>
</evidence>
<evidence type="ECO:0000256" key="5">
    <source>
        <dbReference type="ARBA" id="ARBA00022737"/>
    </source>
</evidence>
<evidence type="ECO:0000259" key="7">
    <source>
        <dbReference type="Pfam" id="PF21289"/>
    </source>
</evidence>
<comment type="subcellular location">
    <subcellularLocation>
        <location evidence="1">Cytoplasm</location>
        <location evidence="1">P-body</location>
    </subcellularLocation>
</comment>
<proteinExistence type="inferred from homology"/>
<dbReference type="GO" id="GO:0000932">
    <property type="term" value="C:P-body"/>
    <property type="evidence" value="ECO:0007669"/>
    <property type="project" value="UniProtKB-SubCell"/>
</dbReference>
<dbReference type="InterPro" id="IPR049404">
    <property type="entry name" value="EDC4_C"/>
</dbReference>
<keyword evidence="6" id="KW-0175">Coiled coil</keyword>
<dbReference type="STRING" id="151549.A0A4C1T2R9"/>
<evidence type="ECO:0000256" key="2">
    <source>
        <dbReference type="ARBA" id="ARBA00009639"/>
    </source>
</evidence>
<evidence type="ECO:0000256" key="4">
    <source>
        <dbReference type="ARBA" id="ARBA00022574"/>
    </source>
</evidence>
<keyword evidence="9" id="KW-1185">Reference proteome</keyword>
<protein>
    <submittedName>
        <fullName evidence="8">Enhancer of mRNA-decapping protein 4 homolog</fullName>
    </submittedName>
</protein>
<evidence type="ECO:0000256" key="6">
    <source>
        <dbReference type="ARBA" id="ARBA00023054"/>
    </source>
</evidence>
<gene>
    <name evidence="8" type="primary">Ge-1</name>
    <name evidence="8" type="ORF">EVAR_74091_1</name>
</gene>
<reference evidence="8 9" key="1">
    <citation type="journal article" date="2019" name="Commun. Biol.">
        <title>The bagworm genome reveals a unique fibroin gene that provides high tensile strength.</title>
        <authorList>
            <person name="Kono N."/>
            <person name="Nakamura H."/>
            <person name="Ohtoshi R."/>
            <person name="Tomita M."/>
            <person name="Numata K."/>
            <person name="Arakawa K."/>
        </authorList>
    </citation>
    <scope>NUCLEOTIDE SEQUENCE [LARGE SCALE GENOMIC DNA]</scope>
</reference>
<dbReference type="EMBL" id="BGZK01008275">
    <property type="protein sequence ID" value="GBP07748.1"/>
    <property type="molecule type" value="Genomic_DNA"/>
</dbReference>
<dbReference type="PANTHER" id="PTHR15598">
    <property type="entry name" value="ENHANCER OF MRNA-DECAPPING PROTEIN 4"/>
    <property type="match status" value="1"/>
</dbReference>
<dbReference type="InterPro" id="IPR045152">
    <property type="entry name" value="EDC4-like"/>
</dbReference>
<dbReference type="Gene3D" id="1.10.220.100">
    <property type="entry name" value="conserved c-terminal region of ge- 1"/>
    <property type="match status" value="1"/>
</dbReference>
<keyword evidence="4" id="KW-0853">WD repeat</keyword>
<name>A0A4C1T2R9_EUMVA</name>
<dbReference type="GO" id="GO:0031087">
    <property type="term" value="P:deadenylation-independent decapping of nuclear-transcribed mRNA"/>
    <property type="evidence" value="ECO:0007669"/>
    <property type="project" value="InterPro"/>
</dbReference>
<organism evidence="8 9">
    <name type="scientific">Eumeta variegata</name>
    <name type="common">Bagworm moth</name>
    <name type="synonym">Eumeta japonica</name>
    <dbReference type="NCBI Taxonomy" id="151549"/>
    <lineage>
        <taxon>Eukaryota</taxon>
        <taxon>Metazoa</taxon>
        <taxon>Ecdysozoa</taxon>
        <taxon>Arthropoda</taxon>
        <taxon>Hexapoda</taxon>
        <taxon>Insecta</taxon>
        <taxon>Pterygota</taxon>
        <taxon>Neoptera</taxon>
        <taxon>Endopterygota</taxon>
        <taxon>Lepidoptera</taxon>
        <taxon>Glossata</taxon>
        <taxon>Ditrysia</taxon>
        <taxon>Tineoidea</taxon>
        <taxon>Psychidae</taxon>
        <taxon>Oiketicinae</taxon>
        <taxon>Eumeta</taxon>
    </lineage>
</organism>
<dbReference type="InterPro" id="IPR044938">
    <property type="entry name" value="EDC4_C_sf"/>
</dbReference>
<comment type="caution">
    <text evidence="8">The sequence shown here is derived from an EMBL/GenBank/DDBJ whole genome shotgun (WGS) entry which is preliminary data.</text>
</comment>
<keyword evidence="3" id="KW-0963">Cytoplasm</keyword>
<comment type="similarity">
    <text evidence="2">Belongs to the WD repeat EDC4 family.</text>
</comment>
<dbReference type="Pfam" id="PF21289">
    <property type="entry name" value="EDC4_C"/>
    <property type="match status" value="1"/>
</dbReference>
<dbReference type="FunFam" id="1.10.220.100:FF:000001">
    <property type="entry name" value="Enhancer of mRNA-decapping protein 4"/>
    <property type="match status" value="1"/>
</dbReference>
<dbReference type="Gene3D" id="6.10.140.270">
    <property type="match status" value="1"/>
</dbReference>
<evidence type="ECO:0000256" key="3">
    <source>
        <dbReference type="ARBA" id="ARBA00022490"/>
    </source>
</evidence>
<dbReference type="PANTHER" id="PTHR15598:SF5">
    <property type="entry name" value="ENHANCER OF MRNA-DECAPPING PROTEIN 4"/>
    <property type="match status" value="1"/>
</dbReference>
<feature type="domain" description="Enhancer of mRNA-decapping protein 4 C-terminal" evidence="7">
    <location>
        <begin position="95"/>
        <end position="214"/>
    </location>
</feature>
<evidence type="ECO:0000313" key="9">
    <source>
        <dbReference type="Proteomes" id="UP000299102"/>
    </source>
</evidence>